<reference evidence="1" key="1">
    <citation type="submission" date="2023-01" db="EMBL/GenBank/DDBJ databases">
        <title>Genome assembly of the deep-sea coral Lophelia pertusa.</title>
        <authorList>
            <person name="Herrera S."/>
            <person name="Cordes E."/>
        </authorList>
    </citation>
    <scope>NUCLEOTIDE SEQUENCE</scope>
    <source>
        <strain evidence="1">USNM1676648</strain>
        <tissue evidence="1">Polyp</tissue>
    </source>
</reference>
<gene>
    <name evidence="1" type="primary">WDR17_2</name>
    <name evidence="1" type="ORF">OS493_039831</name>
</gene>
<sequence length="113" mass="12819">KTAIVIWRSLCLCKYGRVSREWKASVAVKGEAAHLSAIKLLSDFFTPPCGARNLWDLVLIVRDDDDSLLPVSYSKGIIHNKTSCPVQSIRSTRIRNSASFIRQKRRFDVQERG</sequence>
<protein>
    <submittedName>
        <fullName evidence="1">WD repeat-containing protein 17</fullName>
    </submittedName>
</protein>
<dbReference type="AlphaFoldDB" id="A0A9W9YH23"/>
<feature type="non-terminal residue" evidence="1">
    <location>
        <position position="1"/>
    </location>
</feature>
<keyword evidence="2" id="KW-1185">Reference proteome</keyword>
<proteinExistence type="predicted"/>
<dbReference type="EMBL" id="MU827547">
    <property type="protein sequence ID" value="KAJ7347642.1"/>
    <property type="molecule type" value="Genomic_DNA"/>
</dbReference>
<evidence type="ECO:0000313" key="1">
    <source>
        <dbReference type="EMBL" id="KAJ7347642.1"/>
    </source>
</evidence>
<comment type="caution">
    <text evidence="1">The sequence shown here is derived from an EMBL/GenBank/DDBJ whole genome shotgun (WGS) entry which is preliminary data.</text>
</comment>
<evidence type="ECO:0000313" key="2">
    <source>
        <dbReference type="Proteomes" id="UP001163046"/>
    </source>
</evidence>
<dbReference type="Proteomes" id="UP001163046">
    <property type="component" value="Unassembled WGS sequence"/>
</dbReference>
<name>A0A9W9YH23_9CNID</name>
<accession>A0A9W9YH23</accession>
<dbReference type="OrthoDB" id="2161379at2759"/>
<organism evidence="1 2">
    <name type="scientific">Desmophyllum pertusum</name>
    <dbReference type="NCBI Taxonomy" id="174260"/>
    <lineage>
        <taxon>Eukaryota</taxon>
        <taxon>Metazoa</taxon>
        <taxon>Cnidaria</taxon>
        <taxon>Anthozoa</taxon>
        <taxon>Hexacorallia</taxon>
        <taxon>Scleractinia</taxon>
        <taxon>Caryophylliina</taxon>
        <taxon>Caryophylliidae</taxon>
        <taxon>Desmophyllum</taxon>
    </lineage>
</organism>